<reference evidence="1 2" key="1">
    <citation type="journal article" date="2025" name="Microbiol. Resour. Announc.">
        <title>Draft genome sequences for Neonectria magnoliae and Neonectria punicea, canker pathogens of Liriodendron tulipifera and Acer saccharum in West Virginia.</title>
        <authorList>
            <person name="Petronek H.M."/>
            <person name="Kasson M.T."/>
            <person name="Metheny A.M."/>
            <person name="Stauder C.M."/>
            <person name="Lovett B."/>
            <person name="Lynch S.C."/>
            <person name="Garnas J.R."/>
            <person name="Kasson L.R."/>
            <person name="Stajich J.E."/>
        </authorList>
    </citation>
    <scope>NUCLEOTIDE SEQUENCE [LARGE SCALE GENOMIC DNA]</scope>
    <source>
        <strain evidence="1 2">NRRL 64651</strain>
    </source>
</reference>
<protein>
    <submittedName>
        <fullName evidence="1">Uncharacterized protein</fullName>
    </submittedName>
</protein>
<organism evidence="1 2">
    <name type="scientific">Neonectria magnoliae</name>
    <dbReference type="NCBI Taxonomy" id="2732573"/>
    <lineage>
        <taxon>Eukaryota</taxon>
        <taxon>Fungi</taxon>
        <taxon>Dikarya</taxon>
        <taxon>Ascomycota</taxon>
        <taxon>Pezizomycotina</taxon>
        <taxon>Sordariomycetes</taxon>
        <taxon>Hypocreomycetidae</taxon>
        <taxon>Hypocreales</taxon>
        <taxon>Nectriaceae</taxon>
        <taxon>Neonectria</taxon>
    </lineage>
</organism>
<gene>
    <name evidence="1" type="ORF">QQZ08_010084</name>
</gene>
<proteinExistence type="predicted"/>
<evidence type="ECO:0000313" key="1">
    <source>
        <dbReference type="EMBL" id="KAK7421154.1"/>
    </source>
</evidence>
<dbReference type="Proteomes" id="UP001498421">
    <property type="component" value="Unassembled WGS sequence"/>
</dbReference>
<dbReference type="EMBL" id="JAZAVK010000124">
    <property type="protein sequence ID" value="KAK7421154.1"/>
    <property type="molecule type" value="Genomic_DNA"/>
</dbReference>
<evidence type="ECO:0000313" key="2">
    <source>
        <dbReference type="Proteomes" id="UP001498421"/>
    </source>
</evidence>
<comment type="caution">
    <text evidence="1">The sequence shown here is derived from an EMBL/GenBank/DDBJ whole genome shotgun (WGS) entry which is preliminary data.</text>
</comment>
<name>A0ABR1HJJ3_9HYPO</name>
<accession>A0ABR1HJJ3</accession>
<sequence>MSNTIPDGLDDVDARPYCIWNPDFASPETYRDFARQYPARRCHVGRACAAAGYTELYAELGLLLDISIAEEARKSKRNNRAIFESITRNPVKYEIMDDYTCTFNTQNPEVPGIFEQRYLLFNPLPQDLPTVDKHVLILVAALESNVNRYARLTFKQGMGNTENISPTQFALETLAERCSGMKEAAGIACIVCDYEYTYRKINPEPSYLLWTTAKNSTNPYYREDVEKRGAEQGLNLENYRGWDGELDNVEKDMEPTPGMAGWWKQHQIRHGSIG</sequence>
<keyword evidence="2" id="KW-1185">Reference proteome</keyword>